<evidence type="ECO:0000313" key="2">
    <source>
        <dbReference type="Proteomes" id="UP001328107"/>
    </source>
</evidence>
<feature type="non-terminal residue" evidence="1">
    <location>
        <position position="322"/>
    </location>
</feature>
<protein>
    <submittedName>
        <fullName evidence="1">Uncharacterized protein</fullName>
    </submittedName>
</protein>
<proteinExistence type="predicted"/>
<accession>A0AAN5I866</accession>
<dbReference type="Proteomes" id="UP001328107">
    <property type="component" value="Unassembled WGS sequence"/>
</dbReference>
<name>A0AAN5I866_9BILA</name>
<organism evidence="1 2">
    <name type="scientific">Pristionchus mayeri</name>
    <dbReference type="NCBI Taxonomy" id="1317129"/>
    <lineage>
        <taxon>Eukaryota</taxon>
        <taxon>Metazoa</taxon>
        <taxon>Ecdysozoa</taxon>
        <taxon>Nematoda</taxon>
        <taxon>Chromadorea</taxon>
        <taxon>Rhabditida</taxon>
        <taxon>Rhabditina</taxon>
        <taxon>Diplogasteromorpha</taxon>
        <taxon>Diplogasteroidea</taxon>
        <taxon>Neodiplogasteridae</taxon>
        <taxon>Pristionchus</taxon>
    </lineage>
</organism>
<comment type="caution">
    <text evidence="1">The sequence shown here is derived from an EMBL/GenBank/DDBJ whole genome shotgun (WGS) entry which is preliminary data.</text>
</comment>
<gene>
    <name evidence="1" type="ORF">PMAYCL1PPCAC_26338</name>
</gene>
<dbReference type="EMBL" id="BTRK01000005">
    <property type="protein sequence ID" value="GMR56143.1"/>
    <property type="molecule type" value="Genomic_DNA"/>
</dbReference>
<dbReference type="PRINTS" id="PR01345">
    <property type="entry name" value="CERVTRCPTASE"/>
</dbReference>
<dbReference type="AlphaFoldDB" id="A0AAN5I866"/>
<evidence type="ECO:0000313" key="1">
    <source>
        <dbReference type="EMBL" id="GMR56143.1"/>
    </source>
</evidence>
<keyword evidence="2" id="KW-1185">Reference proteome</keyword>
<dbReference type="PANTHER" id="PTHR21459:SF2">
    <property type="entry name" value="PROTEIN CBG08968"/>
    <property type="match status" value="1"/>
</dbReference>
<reference evidence="2" key="1">
    <citation type="submission" date="2022-10" db="EMBL/GenBank/DDBJ databases">
        <title>Genome assembly of Pristionchus species.</title>
        <authorList>
            <person name="Yoshida K."/>
            <person name="Sommer R.J."/>
        </authorList>
    </citation>
    <scope>NUCLEOTIDE SEQUENCE [LARGE SCALE GENOMIC DNA]</scope>
    <source>
        <strain evidence="2">RS5460</strain>
    </source>
</reference>
<sequence length="322" mass="36903">MHNWTIALSNKTATEAYSYFSEFLNSLLDAFVPLKHSQSSSGYPKYLAQLHDRLTKLHEGAPNSDATHSLRVRFDKALKNFESKREHNAVNSKNANLFFQFCKSRFKVNTSSLPGIVDSNGNVLLTDKEKANSFSKFFSRVQTPPKDSSPPSLTLPKSSFDLPFIPISDILIAISQIVPKCSVLHLGRLKTRSQYILNGNIISPKDEVRDLGIFFTRNLHFGHHIDQITRKARSLCNLLLRSFSISPPDILGLVNQVESEQREFTRRILGRFKLPYLPYPERLKHFQLDTLEYRRSLNDMYFLYDSLHEFVLLDTSSLYAIA</sequence>
<dbReference type="PANTHER" id="PTHR21459">
    <property type="entry name" value="PROTEIN CBG08968"/>
    <property type="match status" value="1"/>
</dbReference>